<feature type="transmembrane region" description="Helical" evidence="1">
    <location>
        <begin position="317"/>
        <end position="336"/>
    </location>
</feature>
<keyword evidence="1" id="KW-1133">Transmembrane helix</keyword>
<feature type="transmembrane region" description="Helical" evidence="1">
    <location>
        <begin position="81"/>
        <end position="98"/>
    </location>
</feature>
<feature type="transmembrane region" description="Helical" evidence="1">
    <location>
        <begin position="21"/>
        <end position="46"/>
    </location>
</feature>
<accession>A0ABU2WT18</accession>
<evidence type="ECO:0000313" key="2">
    <source>
        <dbReference type="EMBL" id="MDT0529049.1"/>
    </source>
</evidence>
<dbReference type="Proteomes" id="UP001180973">
    <property type="component" value="Unassembled WGS sequence"/>
</dbReference>
<evidence type="ECO:0000313" key="3">
    <source>
        <dbReference type="Proteomes" id="UP001180973"/>
    </source>
</evidence>
<proteinExistence type="predicted"/>
<dbReference type="RefSeq" id="WP_311411227.1">
    <property type="nucleotide sequence ID" value="NZ_JAVRFL010000008.1"/>
</dbReference>
<organism evidence="2 3">
    <name type="scientific">Micromonospora reichwaldensis</name>
    <dbReference type="NCBI Taxonomy" id="3075516"/>
    <lineage>
        <taxon>Bacteria</taxon>
        <taxon>Bacillati</taxon>
        <taxon>Actinomycetota</taxon>
        <taxon>Actinomycetes</taxon>
        <taxon>Micromonosporales</taxon>
        <taxon>Micromonosporaceae</taxon>
        <taxon>Micromonospora</taxon>
    </lineage>
</organism>
<dbReference type="EMBL" id="JAVRFL010000008">
    <property type="protein sequence ID" value="MDT0529049.1"/>
    <property type="molecule type" value="Genomic_DNA"/>
</dbReference>
<feature type="transmembrane region" description="Helical" evidence="1">
    <location>
        <begin position="232"/>
        <end position="257"/>
    </location>
</feature>
<name>A0ABU2WT18_9ACTN</name>
<comment type="caution">
    <text evidence="2">The sequence shown here is derived from an EMBL/GenBank/DDBJ whole genome shotgun (WGS) entry which is preliminary data.</text>
</comment>
<keyword evidence="1" id="KW-0472">Membrane</keyword>
<evidence type="ECO:0000256" key="1">
    <source>
        <dbReference type="SAM" id="Phobius"/>
    </source>
</evidence>
<reference evidence="2" key="1">
    <citation type="submission" date="2023-09" db="EMBL/GenBank/DDBJ databases">
        <title>30 novel species of actinomycetes from the DSMZ collection.</title>
        <authorList>
            <person name="Nouioui I."/>
        </authorList>
    </citation>
    <scope>NUCLEOTIDE SEQUENCE</scope>
    <source>
        <strain evidence="2">DSM 115977</strain>
    </source>
</reference>
<protein>
    <submittedName>
        <fullName evidence="2">Uncharacterized protein</fullName>
    </submittedName>
</protein>
<feature type="transmembrane region" description="Helical" evidence="1">
    <location>
        <begin position="285"/>
        <end position="310"/>
    </location>
</feature>
<keyword evidence="3" id="KW-1185">Reference proteome</keyword>
<feature type="transmembrane region" description="Helical" evidence="1">
    <location>
        <begin position="58"/>
        <end position="76"/>
    </location>
</feature>
<keyword evidence="1" id="KW-0812">Transmembrane</keyword>
<sequence>MSFPSHRRSSRRLVARLDAEHYMLLMLIGFGGAVLGTRAFLALTGYPQVGGGTLHISHALWGGLSLFVAALVPLLVVNRAALLGAALLAGIGTGLFIDEVGKFITADYDYFFPAAAPIAYAAFLIGVWLYVRARSTRVEGTRAQLHAALELLGEAVDGRLGERDRAQLRRRLGAAAASPDDDRLQPLAAALLELTGPGVLPPYEHRSGRIARIAVAVRAWVARSLTRGRLRVVLVLALGLLGFATLSDLITIVAVAVDLRDGTTEGVLATANEFARVDIQDRRGVLLLLVRALLDACVGTALVVAAGLLLRGVARRAVELARAGLVTSLSVVNLLVFYLDQFAAAVSALGQLAVLLAVQRYQRLFDQPTDAERNGGADGD</sequence>
<feature type="transmembrane region" description="Helical" evidence="1">
    <location>
        <begin position="110"/>
        <end position="131"/>
    </location>
</feature>
<gene>
    <name evidence="2" type="ORF">RM555_08585</name>
</gene>